<comment type="caution">
    <text evidence="2">The sequence shown here is derived from an EMBL/GenBank/DDBJ whole genome shotgun (WGS) entry which is preliminary data.</text>
</comment>
<feature type="signal peptide" evidence="1">
    <location>
        <begin position="1"/>
        <end position="16"/>
    </location>
</feature>
<protein>
    <submittedName>
        <fullName evidence="2">Uncharacterized protein</fullName>
    </submittedName>
</protein>
<dbReference type="AlphaFoldDB" id="A0AAV6U3J2"/>
<dbReference type="EMBL" id="JAFNEN010000679">
    <property type="protein sequence ID" value="KAG8178630.1"/>
    <property type="molecule type" value="Genomic_DNA"/>
</dbReference>
<dbReference type="Proteomes" id="UP000827092">
    <property type="component" value="Unassembled WGS sequence"/>
</dbReference>
<accession>A0AAV6U3J2</accession>
<keyword evidence="1" id="KW-0732">Signal</keyword>
<evidence type="ECO:0000256" key="1">
    <source>
        <dbReference type="SAM" id="SignalP"/>
    </source>
</evidence>
<reference evidence="2 3" key="1">
    <citation type="journal article" date="2022" name="Nat. Ecol. Evol.">
        <title>A masculinizing supergene underlies an exaggerated male reproductive morph in a spider.</title>
        <authorList>
            <person name="Hendrickx F."/>
            <person name="De Corte Z."/>
            <person name="Sonet G."/>
            <person name="Van Belleghem S.M."/>
            <person name="Kostlbacher S."/>
            <person name="Vangestel C."/>
        </authorList>
    </citation>
    <scope>NUCLEOTIDE SEQUENCE [LARGE SCALE GENOMIC DNA]</scope>
    <source>
        <strain evidence="2">W744_W776</strain>
    </source>
</reference>
<organism evidence="2 3">
    <name type="scientific">Oedothorax gibbosus</name>
    <dbReference type="NCBI Taxonomy" id="931172"/>
    <lineage>
        <taxon>Eukaryota</taxon>
        <taxon>Metazoa</taxon>
        <taxon>Ecdysozoa</taxon>
        <taxon>Arthropoda</taxon>
        <taxon>Chelicerata</taxon>
        <taxon>Arachnida</taxon>
        <taxon>Araneae</taxon>
        <taxon>Araneomorphae</taxon>
        <taxon>Entelegynae</taxon>
        <taxon>Araneoidea</taxon>
        <taxon>Linyphiidae</taxon>
        <taxon>Erigoninae</taxon>
        <taxon>Oedothorax</taxon>
    </lineage>
</organism>
<gene>
    <name evidence="2" type="ORF">JTE90_016292</name>
</gene>
<name>A0AAV6U3J2_9ARAC</name>
<feature type="chain" id="PRO_5043708967" evidence="1">
    <location>
        <begin position="17"/>
        <end position="74"/>
    </location>
</feature>
<proteinExistence type="predicted"/>
<evidence type="ECO:0000313" key="3">
    <source>
        <dbReference type="Proteomes" id="UP000827092"/>
    </source>
</evidence>
<keyword evidence="3" id="KW-1185">Reference proteome</keyword>
<sequence>MFFLSLWGSLLNLWFSRRVPKTLVDLFARHQVTFDSDIEKVPKTLVDLFVRHQVTFDSDVEKYVEERNARKKRD</sequence>
<evidence type="ECO:0000313" key="2">
    <source>
        <dbReference type="EMBL" id="KAG8178630.1"/>
    </source>
</evidence>